<sequence>YYIRNNQRITDDGDFTTLLLGSLGYGNGYGQFEGNDSILPFFEKYYVGGYRTLTGFSNNTVGPTALYTG</sequence>
<evidence type="ECO:0000313" key="5">
    <source>
        <dbReference type="Proteomes" id="UP001369082"/>
    </source>
</evidence>
<keyword evidence="5" id="KW-1185">Reference proteome</keyword>
<keyword evidence="2" id="KW-0472">Membrane</keyword>
<dbReference type="EMBL" id="JBAKAZ010000498">
    <property type="protein sequence ID" value="MEL0631115.1"/>
    <property type="molecule type" value="Genomic_DNA"/>
</dbReference>
<evidence type="ECO:0000256" key="1">
    <source>
        <dbReference type="ARBA" id="ARBA00004370"/>
    </source>
</evidence>
<name>A0ABU9GUW3_9GAMM</name>
<evidence type="ECO:0000313" key="4">
    <source>
        <dbReference type="EMBL" id="MEL0631115.1"/>
    </source>
</evidence>
<comment type="caution">
    <text evidence="4">The sequence shown here is derived from an EMBL/GenBank/DDBJ whole genome shotgun (WGS) entry which is preliminary data.</text>
</comment>
<accession>A0ABU9GUW3</accession>
<dbReference type="RefSeq" id="WP_341599216.1">
    <property type="nucleotide sequence ID" value="NZ_JBAKAZ010000498.1"/>
</dbReference>
<evidence type="ECO:0000259" key="3">
    <source>
        <dbReference type="Pfam" id="PF01103"/>
    </source>
</evidence>
<comment type="subcellular location">
    <subcellularLocation>
        <location evidence="1">Membrane</location>
    </subcellularLocation>
</comment>
<proteinExistence type="predicted"/>
<dbReference type="Gene3D" id="2.40.160.50">
    <property type="entry name" value="membrane protein fhac: a member of the omp85/tpsb transporter family"/>
    <property type="match status" value="1"/>
</dbReference>
<evidence type="ECO:0000256" key="2">
    <source>
        <dbReference type="ARBA" id="ARBA00023136"/>
    </source>
</evidence>
<reference evidence="4 5" key="1">
    <citation type="submission" date="2024-02" db="EMBL/GenBank/DDBJ databases">
        <title>Bacteria isolated from the canopy kelp, Nereocystis luetkeana.</title>
        <authorList>
            <person name="Pfister C.A."/>
            <person name="Younker I.T."/>
            <person name="Light S.H."/>
        </authorList>
    </citation>
    <scope>NUCLEOTIDE SEQUENCE [LARGE SCALE GENOMIC DNA]</scope>
    <source>
        <strain evidence="4 5">TI.1.05</strain>
    </source>
</reference>
<dbReference type="Pfam" id="PF01103">
    <property type="entry name" value="Omp85"/>
    <property type="match status" value="1"/>
</dbReference>
<feature type="non-terminal residue" evidence="4">
    <location>
        <position position="1"/>
    </location>
</feature>
<gene>
    <name evidence="4" type="ORF">V6256_16285</name>
</gene>
<feature type="non-terminal residue" evidence="4">
    <location>
        <position position="69"/>
    </location>
</feature>
<dbReference type="InterPro" id="IPR000184">
    <property type="entry name" value="Bac_surfAg_D15"/>
</dbReference>
<dbReference type="Proteomes" id="UP001369082">
    <property type="component" value="Unassembled WGS sequence"/>
</dbReference>
<organism evidence="4 5">
    <name type="scientific">Psychromonas aquatilis</name>
    <dbReference type="NCBI Taxonomy" id="2005072"/>
    <lineage>
        <taxon>Bacteria</taxon>
        <taxon>Pseudomonadati</taxon>
        <taxon>Pseudomonadota</taxon>
        <taxon>Gammaproteobacteria</taxon>
        <taxon>Alteromonadales</taxon>
        <taxon>Psychromonadaceae</taxon>
        <taxon>Psychromonas</taxon>
    </lineage>
</organism>
<feature type="domain" description="Bacterial surface antigen (D15)" evidence="3">
    <location>
        <begin position="7"/>
        <end position="65"/>
    </location>
</feature>
<protein>
    <submittedName>
        <fullName evidence="4">BamA/TamA family outer membrane protein</fullName>
    </submittedName>
</protein>